<feature type="compositionally biased region" description="Gly residues" evidence="1">
    <location>
        <begin position="91"/>
        <end position="102"/>
    </location>
</feature>
<proteinExistence type="predicted"/>
<gene>
    <name evidence="2" type="ORF">GCM10022232_63060</name>
</gene>
<comment type="caution">
    <text evidence="2">The sequence shown here is derived from an EMBL/GenBank/DDBJ whole genome shotgun (WGS) entry which is preliminary data.</text>
</comment>
<dbReference type="EMBL" id="BAAAZX010000020">
    <property type="protein sequence ID" value="GAA4012478.1"/>
    <property type="molecule type" value="Genomic_DNA"/>
</dbReference>
<evidence type="ECO:0000313" key="3">
    <source>
        <dbReference type="Proteomes" id="UP001500456"/>
    </source>
</evidence>
<name>A0ABP7SJ69_9ACTN</name>
<evidence type="ECO:0000313" key="2">
    <source>
        <dbReference type="EMBL" id="GAA4012478.1"/>
    </source>
</evidence>
<sequence>MLTAAACAGEVSTTVEAAEQTAATVSAARRTEDLLGNGIPPGTYMGAGTRVERKARMTRVEASEHLSPRLLRASISCLLRPLVKVSAMYGPGPGDEPGGMGGKRSRLSG</sequence>
<organism evidence="2 3">
    <name type="scientific">Streptomyces plumbiresistens</name>
    <dbReference type="NCBI Taxonomy" id="511811"/>
    <lineage>
        <taxon>Bacteria</taxon>
        <taxon>Bacillati</taxon>
        <taxon>Actinomycetota</taxon>
        <taxon>Actinomycetes</taxon>
        <taxon>Kitasatosporales</taxon>
        <taxon>Streptomycetaceae</taxon>
        <taxon>Streptomyces</taxon>
    </lineage>
</organism>
<protein>
    <submittedName>
        <fullName evidence="2">Uncharacterized protein</fullName>
    </submittedName>
</protein>
<keyword evidence="3" id="KW-1185">Reference proteome</keyword>
<dbReference type="Proteomes" id="UP001500456">
    <property type="component" value="Unassembled WGS sequence"/>
</dbReference>
<accession>A0ABP7SJ69</accession>
<evidence type="ECO:0000256" key="1">
    <source>
        <dbReference type="SAM" id="MobiDB-lite"/>
    </source>
</evidence>
<reference evidence="3" key="1">
    <citation type="journal article" date="2019" name="Int. J. Syst. Evol. Microbiol.">
        <title>The Global Catalogue of Microorganisms (GCM) 10K type strain sequencing project: providing services to taxonomists for standard genome sequencing and annotation.</title>
        <authorList>
            <consortium name="The Broad Institute Genomics Platform"/>
            <consortium name="The Broad Institute Genome Sequencing Center for Infectious Disease"/>
            <person name="Wu L."/>
            <person name="Ma J."/>
        </authorList>
    </citation>
    <scope>NUCLEOTIDE SEQUENCE [LARGE SCALE GENOMIC DNA]</scope>
    <source>
        <strain evidence="3">JCM 16924</strain>
    </source>
</reference>
<feature type="region of interest" description="Disordered" evidence="1">
    <location>
        <begin position="89"/>
        <end position="109"/>
    </location>
</feature>